<evidence type="ECO:0000259" key="1">
    <source>
        <dbReference type="Pfam" id="PF04601"/>
    </source>
</evidence>
<dbReference type="SUPFAM" id="SSF50405">
    <property type="entry name" value="Actin-crosslinking proteins"/>
    <property type="match status" value="1"/>
</dbReference>
<reference evidence="3" key="1">
    <citation type="submission" date="2018-08" db="EMBL/GenBank/DDBJ databases">
        <authorList>
            <person name="Rossello M."/>
        </authorList>
    </citation>
    <scope>NUCLEOTIDE SEQUENCE [LARGE SCALE GENOMIC DNA]</scope>
    <source>
        <strain evidence="3">cv. Chinese Spring</strain>
    </source>
</reference>
<dbReference type="PANTHER" id="PTHR31205:SF75">
    <property type="entry name" value="DUF569 DOMAIN-CONTAINING PROTEIN"/>
    <property type="match status" value="1"/>
</dbReference>
<dbReference type="InterPro" id="IPR054726">
    <property type="entry name" value="Ubiq_DUF569-assoc"/>
</dbReference>
<dbReference type="InterPro" id="IPR007679">
    <property type="entry name" value="DUF569"/>
</dbReference>
<dbReference type="Gramene" id="TraesCSU03G0093500.1">
    <property type="protein sequence ID" value="TraesCSU03G0093500.1.CDS"/>
    <property type="gene ID" value="TraesCSU03G0093500"/>
</dbReference>
<dbReference type="STRING" id="4565.A0A3B6UB52"/>
<dbReference type="Proteomes" id="UP000019116">
    <property type="component" value="Chromosome Un"/>
</dbReference>
<feature type="domain" description="DUF569" evidence="2">
    <location>
        <begin position="171"/>
        <end position="251"/>
    </location>
</feature>
<dbReference type="OrthoDB" id="662760at2759"/>
<feature type="domain" description="DUF569" evidence="1">
    <location>
        <begin position="1"/>
        <end position="144"/>
    </location>
</feature>
<reference evidence="3" key="2">
    <citation type="submission" date="2018-10" db="UniProtKB">
        <authorList>
            <consortium name="EnsemblPlants"/>
        </authorList>
    </citation>
    <scope>IDENTIFICATION</scope>
</reference>
<dbReference type="Gramene" id="TraesCSU02G096200.1">
    <property type="protein sequence ID" value="TraesCSU02G096200.1"/>
    <property type="gene ID" value="TraesCSU02G096200"/>
</dbReference>
<dbReference type="OMA" id="TISTMMH"/>
<dbReference type="Gramene" id="TraesCLE_scaffold_048878_01G000200.1">
    <property type="protein sequence ID" value="TraesCLE_scaffold_048878_01G000200.1"/>
    <property type="gene ID" value="TraesCLE_scaffold_048878_01G000200"/>
</dbReference>
<name>A0A3B6UB52_WHEAT</name>
<organism evidence="3">
    <name type="scientific">Triticum aestivum</name>
    <name type="common">Wheat</name>
    <dbReference type="NCBI Taxonomy" id="4565"/>
    <lineage>
        <taxon>Eukaryota</taxon>
        <taxon>Viridiplantae</taxon>
        <taxon>Streptophyta</taxon>
        <taxon>Embryophyta</taxon>
        <taxon>Tracheophyta</taxon>
        <taxon>Spermatophyta</taxon>
        <taxon>Magnoliopsida</taxon>
        <taxon>Liliopsida</taxon>
        <taxon>Poales</taxon>
        <taxon>Poaceae</taxon>
        <taxon>BOP clade</taxon>
        <taxon>Pooideae</taxon>
        <taxon>Triticodae</taxon>
        <taxon>Triticeae</taxon>
        <taxon>Triticinae</taxon>
        <taxon>Triticum</taxon>
    </lineage>
</organism>
<dbReference type="PANTHER" id="PTHR31205">
    <property type="entry name" value="ACTIN CROSS-LINKING PROTEIN (DUF569)"/>
    <property type="match status" value="1"/>
</dbReference>
<evidence type="ECO:0000313" key="4">
    <source>
        <dbReference type="Proteomes" id="UP000019116"/>
    </source>
</evidence>
<sequence length="304" mass="34326">MELFQDGQHVRLRSRGRGTYLHADDDGLGVSLRRLRASMNVAWAVHLYQGQYLLLQSAAYGGYLAATAAPARRGHRGRRVEQRNYFHSEVDLMLWQAVQMENLFLNHINGGNLRANGRYRRWKNGVSVDHIDDINNISTMMHWVVEVIPAREIMPRLPRPSPLPDLLLRPRMIMYVWPDIHGGLITHGTFVFGGRSVFRLRSELATRLGDLAIMDLEVADLVMCLPTHDGRLIPLVVDLPRSGETLHIIVVIVGSPVSLNSELLTRMSMHSREITEPGHLEVSFMSTSSEVSAYMALQYADVDA</sequence>
<protein>
    <submittedName>
        <fullName evidence="3">Uncharacterized protein</fullName>
    </submittedName>
</protein>
<dbReference type="Gramene" id="TraesWEE_scaffold_041370_01G000100.1">
    <property type="protein sequence ID" value="TraesWEE_scaffold_041370_01G000100.1"/>
    <property type="gene ID" value="TraesWEE_scaffold_041370_01G000100"/>
</dbReference>
<dbReference type="Pfam" id="PF22932">
    <property type="entry name" value="Ubiq_DUF_assoc"/>
    <property type="match status" value="1"/>
</dbReference>
<accession>A0A3B6UB52</accession>
<dbReference type="InterPro" id="IPR008999">
    <property type="entry name" value="Actin-crosslinking"/>
</dbReference>
<dbReference type="CDD" id="cd23340">
    <property type="entry name" value="beta-trefoil_FSCN_ACP-like"/>
    <property type="match status" value="1"/>
</dbReference>
<dbReference type="AlphaFoldDB" id="A0A3B6UB52"/>
<proteinExistence type="predicted"/>
<dbReference type="EnsemblPlants" id="TraesCSU02G096200.1">
    <property type="protein sequence ID" value="TraesCSU02G096200.1"/>
    <property type="gene ID" value="TraesCSU02G096200"/>
</dbReference>
<evidence type="ECO:0000259" key="2">
    <source>
        <dbReference type="Pfam" id="PF22932"/>
    </source>
</evidence>
<dbReference type="Pfam" id="PF04601">
    <property type="entry name" value="DUF569"/>
    <property type="match status" value="1"/>
</dbReference>
<keyword evidence="4" id="KW-1185">Reference proteome</keyword>
<evidence type="ECO:0000313" key="3">
    <source>
        <dbReference type="EnsemblPlants" id="TraesCSU02G096200.1"/>
    </source>
</evidence>